<dbReference type="GO" id="GO:1990904">
    <property type="term" value="C:ribonucleoprotein complex"/>
    <property type="evidence" value="ECO:0007669"/>
    <property type="project" value="UniProtKB-KW"/>
</dbReference>
<proteinExistence type="inferred from homology"/>
<reference evidence="7 8" key="1">
    <citation type="journal article" date="2016" name="Nat. Commun.">
        <title>Thousands of microbial genomes shed light on interconnected biogeochemical processes in an aquifer system.</title>
        <authorList>
            <person name="Anantharaman K."/>
            <person name="Brown C.T."/>
            <person name="Hug L.A."/>
            <person name="Sharon I."/>
            <person name="Castelle C.J."/>
            <person name="Probst A.J."/>
            <person name="Thomas B.C."/>
            <person name="Singh A."/>
            <person name="Wilkins M.J."/>
            <person name="Karaoz U."/>
            <person name="Brodie E.L."/>
            <person name="Williams K.H."/>
            <person name="Hubbard S.S."/>
            <person name="Banfield J.F."/>
        </authorList>
    </citation>
    <scope>NUCLEOTIDE SEQUENCE [LARGE SCALE GENOMIC DNA]</scope>
</reference>
<dbReference type="Proteomes" id="UP000178040">
    <property type="component" value="Unassembled WGS sequence"/>
</dbReference>
<dbReference type="AlphaFoldDB" id="A0A1F7IKQ3"/>
<dbReference type="NCBIfam" id="TIGR00001">
    <property type="entry name" value="rpmI_bact"/>
    <property type="match status" value="1"/>
</dbReference>
<dbReference type="PROSITE" id="PS00936">
    <property type="entry name" value="RIBOSOMAL_L35"/>
    <property type="match status" value="1"/>
</dbReference>
<evidence type="ECO:0000256" key="6">
    <source>
        <dbReference type="RuleBase" id="RU000568"/>
    </source>
</evidence>
<dbReference type="InterPro" id="IPR018265">
    <property type="entry name" value="Ribosomal_bL35_CS"/>
</dbReference>
<dbReference type="GO" id="GO:0005840">
    <property type="term" value="C:ribosome"/>
    <property type="evidence" value="ECO:0007669"/>
    <property type="project" value="UniProtKB-KW"/>
</dbReference>
<evidence type="ECO:0000256" key="1">
    <source>
        <dbReference type="ARBA" id="ARBA00006598"/>
    </source>
</evidence>
<dbReference type="SUPFAM" id="SSF143034">
    <property type="entry name" value="L35p-like"/>
    <property type="match status" value="1"/>
</dbReference>
<dbReference type="InterPro" id="IPR001706">
    <property type="entry name" value="Ribosomal_bL35"/>
</dbReference>
<evidence type="ECO:0000256" key="5">
    <source>
        <dbReference type="HAMAP-Rule" id="MF_00514"/>
    </source>
</evidence>
<comment type="caution">
    <text evidence="7">The sequence shown here is derived from an EMBL/GenBank/DDBJ whole genome shotgun (WGS) entry which is preliminary data.</text>
</comment>
<protein>
    <recommendedName>
        <fullName evidence="4 5">Large ribosomal subunit protein bL35</fullName>
    </recommendedName>
</protein>
<gene>
    <name evidence="5" type="primary">rpmI</name>
    <name evidence="7" type="ORF">A3B40_03970</name>
</gene>
<evidence type="ECO:0000313" key="8">
    <source>
        <dbReference type="Proteomes" id="UP000178040"/>
    </source>
</evidence>
<dbReference type="InterPro" id="IPR021137">
    <property type="entry name" value="Ribosomal_bL35-like"/>
</dbReference>
<dbReference type="HAMAP" id="MF_00514">
    <property type="entry name" value="Ribosomal_bL35"/>
    <property type="match status" value="1"/>
</dbReference>
<evidence type="ECO:0000313" key="7">
    <source>
        <dbReference type="EMBL" id="OGK43937.1"/>
    </source>
</evidence>
<dbReference type="EMBL" id="MGAI01000035">
    <property type="protein sequence ID" value="OGK43937.1"/>
    <property type="molecule type" value="Genomic_DNA"/>
</dbReference>
<evidence type="ECO:0000256" key="3">
    <source>
        <dbReference type="ARBA" id="ARBA00023274"/>
    </source>
</evidence>
<organism evidence="7 8">
    <name type="scientific">Candidatus Roizmanbacteria bacterium RIFCSPLOWO2_01_FULL_37_16</name>
    <dbReference type="NCBI Taxonomy" id="1802058"/>
    <lineage>
        <taxon>Bacteria</taxon>
        <taxon>Candidatus Roizmaniibacteriota</taxon>
    </lineage>
</organism>
<sequence length="64" mass="7734">MPKQKTHKSAAKRFKITKKGKLLHRSHYLRHLRSKKSKRQIRRLKLLKQVKGNYKKKIKKMLGV</sequence>
<evidence type="ECO:0000256" key="4">
    <source>
        <dbReference type="ARBA" id="ARBA00071664"/>
    </source>
</evidence>
<dbReference type="Gene3D" id="4.10.410.60">
    <property type="match status" value="1"/>
</dbReference>
<comment type="similarity">
    <text evidence="1 5 6">Belongs to the bacterial ribosomal protein bL35 family.</text>
</comment>
<dbReference type="FunFam" id="4.10.410.60:FF:000001">
    <property type="entry name" value="50S ribosomal protein L35"/>
    <property type="match status" value="1"/>
</dbReference>
<accession>A0A1F7IKQ3</accession>
<evidence type="ECO:0000256" key="2">
    <source>
        <dbReference type="ARBA" id="ARBA00022980"/>
    </source>
</evidence>
<dbReference type="GO" id="GO:0006412">
    <property type="term" value="P:translation"/>
    <property type="evidence" value="ECO:0007669"/>
    <property type="project" value="UniProtKB-UniRule"/>
</dbReference>
<keyword evidence="3 5" id="KW-0687">Ribonucleoprotein</keyword>
<keyword evidence="2 5" id="KW-0689">Ribosomal protein</keyword>
<dbReference type="PRINTS" id="PR00064">
    <property type="entry name" value="RIBOSOMALL35"/>
</dbReference>
<dbReference type="Pfam" id="PF01632">
    <property type="entry name" value="Ribosomal_L35p"/>
    <property type="match status" value="1"/>
</dbReference>
<name>A0A1F7IKQ3_9BACT</name>
<dbReference type="InterPro" id="IPR037229">
    <property type="entry name" value="Ribosomal_bL35_sf"/>
</dbReference>
<dbReference type="GO" id="GO:0003735">
    <property type="term" value="F:structural constituent of ribosome"/>
    <property type="evidence" value="ECO:0007669"/>
    <property type="project" value="InterPro"/>
</dbReference>